<sequence length="240" mass="27941">MTSSISSKWLVPDKLPNGLKFQCSTSLGNLVSTNCAALFFRQLVKCVEEEHNLINYHFKIQHHRKKTDHMEVFVFAGDDQTKQEAKSAAVCSSCDVEHELSQTTLLSEQKYTYSWLDSRNRPKLILTPKRHIERLCELNDENGEIEAFWRDAVEVIDRECGNVNELNYPLLAINHGTFRKHAHLHLKIDVTKDIWENVIIPRHRDKINRLKQLLKQVELVKDCFTKEHLEREIQKGVIGN</sequence>
<evidence type="ECO:0000313" key="1">
    <source>
        <dbReference type="EMBL" id="CAF1171147.1"/>
    </source>
</evidence>
<gene>
    <name evidence="1" type="ORF">EDS130_LOCUS23694</name>
    <name evidence="2" type="ORF">XAT740_LOCUS37494</name>
</gene>
<dbReference type="OrthoDB" id="9973008at2759"/>
<organism evidence="2 3">
    <name type="scientific">Adineta ricciae</name>
    <name type="common">Rotifer</name>
    <dbReference type="NCBI Taxonomy" id="249248"/>
    <lineage>
        <taxon>Eukaryota</taxon>
        <taxon>Metazoa</taxon>
        <taxon>Spiralia</taxon>
        <taxon>Gnathifera</taxon>
        <taxon>Rotifera</taxon>
        <taxon>Eurotatoria</taxon>
        <taxon>Bdelloidea</taxon>
        <taxon>Adinetida</taxon>
        <taxon>Adinetidae</taxon>
        <taxon>Adineta</taxon>
    </lineage>
</organism>
<dbReference type="Proteomes" id="UP000663828">
    <property type="component" value="Unassembled WGS sequence"/>
</dbReference>
<proteinExistence type="predicted"/>
<evidence type="ECO:0000313" key="2">
    <source>
        <dbReference type="EMBL" id="CAF1462110.1"/>
    </source>
</evidence>
<evidence type="ECO:0008006" key="4">
    <source>
        <dbReference type="Google" id="ProtNLM"/>
    </source>
</evidence>
<reference evidence="2" key="1">
    <citation type="submission" date="2021-02" db="EMBL/GenBank/DDBJ databases">
        <authorList>
            <person name="Nowell W R."/>
        </authorList>
    </citation>
    <scope>NUCLEOTIDE SEQUENCE</scope>
</reference>
<name>A0A815QE92_ADIRI</name>
<dbReference type="AlphaFoldDB" id="A0A815QE92"/>
<evidence type="ECO:0000313" key="3">
    <source>
        <dbReference type="Proteomes" id="UP000663828"/>
    </source>
</evidence>
<dbReference type="EMBL" id="CAJNOJ010000131">
    <property type="protein sequence ID" value="CAF1171147.1"/>
    <property type="molecule type" value="Genomic_DNA"/>
</dbReference>
<dbReference type="Proteomes" id="UP000663852">
    <property type="component" value="Unassembled WGS sequence"/>
</dbReference>
<accession>A0A815QE92</accession>
<comment type="caution">
    <text evidence="2">The sequence shown here is derived from an EMBL/GenBank/DDBJ whole genome shotgun (WGS) entry which is preliminary data.</text>
</comment>
<dbReference type="EMBL" id="CAJNOR010003946">
    <property type="protein sequence ID" value="CAF1462110.1"/>
    <property type="molecule type" value="Genomic_DNA"/>
</dbReference>
<protein>
    <recommendedName>
        <fullName evidence="4">HIT domain-containing protein</fullName>
    </recommendedName>
</protein>
<keyword evidence="3" id="KW-1185">Reference proteome</keyword>